<evidence type="ECO:0000313" key="3">
    <source>
        <dbReference type="Proteomes" id="UP000550136"/>
    </source>
</evidence>
<name>A0A7Y2KMI3_SPHPI</name>
<proteinExistence type="predicted"/>
<gene>
    <name evidence="2" type="ORF">HKX06_03670</name>
</gene>
<dbReference type="AlphaFoldDB" id="A0A7Y2KMI3"/>
<organism evidence="2 3">
    <name type="scientific">Sphingomonas paucimobilis</name>
    <name type="common">Pseudomonas paucimobilis</name>
    <dbReference type="NCBI Taxonomy" id="13689"/>
    <lineage>
        <taxon>Bacteria</taxon>
        <taxon>Pseudomonadati</taxon>
        <taxon>Pseudomonadota</taxon>
        <taxon>Alphaproteobacteria</taxon>
        <taxon>Sphingomonadales</taxon>
        <taxon>Sphingomonadaceae</taxon>
        <taxon>Sphingomonas</taxon>
    </lineage>
</organism>
<evidence type="ECO:0000313" key="2">
    <source>
        <dbReference type="EMBL" id="NNG56480.1"/>
    </source>
</evidence>
<dbReference type="Proteomes" id="UP000550136">
    <property type="component" value="Unassembled WGS sequence"/>
</dbReference>
<evidence type="ECO:0000256" key="1">
    <source>
        <dbReference type="SAM" id="MobiDB-lite"/>
    </source>
</evidence>
<reference evidence="2 3" key="1">
    <citation type="submission" date="2020-05" db="EMBL/GenBank/DDBJ databases">
        <title>Draft Genome Sequences of Sphingomonas sp. Isolated from the International Space Station.</title>
        <authorList>
            <person name="Bijlani S."/>
            <person name="Singh N.K."/>
            <person name="Mason C.E."/>
            <person name="Wang C.C."/>
            <person name="Venkateswaran K."/>
        </authorList>
    </citation>
    <scope>NUCLEOTIDE SEQUENCE [LARGE SCALE GENOMIC DNA]</scope>
    <source>
        <strain evidence="2 3">FKI-L5-BR-P1</strain>
    </source>
</reference>
<feature type="region of interest" description="Disordered" evidence="1">
    <location>
        <begin position="83"/>
        <end position="109"/>
    </location>
</feature>
<accession>A0A7Y2KMI3</accession>
<dbReference type="EMBL" id="JABEOU010000014">
    <property type="protein sequence ID" value="NNG56480.1"/>
    <property type="molecule type" value="Genomic_DNA"/>
</dbReference>
<comment type="caution">
    <text evidence="2">The sequence shown here is derived from an EMBL/GenBank/DDBJ whole genome shotgun (WGS) entry which is preliminary data.</text>
</comment>
<dbReference type="RefSeq" id="WP_206378505.1">
    <property type="nucleotide sequence ID" value="NZ_JABEOU010000014.1"/>
</dbReference>
<protein>
    <submittedName>
        <fullName evidence="2">Uncharacterized protein</fullName>
    </submittedName>
</protein>
<sequence length="109" mass="11563">MELHRTRTFPKCDLNGNAPAVSQAIGFGQGRWTLVGRRVNTISTDDALAFDIIDADNDTMSTLLANGETQDFRCCAPSEIRAAVQPDPAADTMPSVEAPSEGNPMPGGV</sequence>